<dbReference type="UniPathway" id="UPA00378"/>
<dbReference type="CTD" id="261610"/>
<feature type="transmembrane region" description="Helical" evidence="11">
    <location>
        <begin position="12"/>
        <end position="34"/>
    </location>
</feature>
<evidence type="ECO:0000256" key="6">
    <source>
        <dbReference type="ARBA" id="ARBA00022989"/>
    </source>
</evidence>
<evidence type="ECO:0000256" key="10">
    <source>
        <dbReference type="ARBA" id="ARBA00023180"/>
    </source>
</evidence>
<dbReference type="SUPFAM" id="SSF50370">
    <property type="entry name" value="Ricin B-like lectins"/>
    <property type="match status" value="1"/>
</dbReference>
<dbReference type="PANTHER" id="PTHR11675:SF134">
    <property type="entry name" value="N-ACETYLGALACTOSAMINYLTRANSFERASE 4-RELATED"/>
    <property type="match status" value="1"/>
</dbReference>
<dbReference type="Pfam" id="PF00652">
    <property type="entry name" value="Ricin_B_lectin"/>
    <property type="match status" value="1"/>
</dbReference>
<comment type="subcellular location">
    <subcellularLocation>
        <location evidence="1 11">Golgi apparatus membrane</location>
        <topology evidence="1 11">Single-pass type II membrane protein</topology>
    </subcellularLocation>
</comment>
<dbReference type="PROSITE" id="PS50231">
    <property type="entry name" value="RICIN_B_LECTIN"/>
    <property type="match status" value="1"/>
</dbReference>
<evidence type="ECO:0000256" key="2">
    <source>
        <dbReference type="ARBA" id="ARBA00005680"/>
    </source>
</evidence>
<dbReference type="PANTHER" id="PTHR11675">
    <property type="entry name" value="N-ACETYLGALACTOSAMINYLTRANSFERASE"/>
    <property type="match status" value="1"/>
</dbReference>
<keyword evidence="7 11" id="KW-0333">Golgi apparatus</keyword>
<proteinExistence type="evidence at transcript level"/>
<keyword evidence="5" id="KW-0735">Signal-anchor</keyword>
<evidence type="ECO:0000256" key="11">
    <source>
        <dbReference type="RuleBase" id="RU361242"/>
    </source>
</evidence>
<dbReference type="Gene3D" id="2.80.10.50">
    <property type="match status" value="1"/>
</dbReference>
<dbReference type="GO" id="GO:0000139">
    <property type="term" value="C:Golgi membrane"/>
    <property type="evidence" value="ECO:0007669"/>
    <property type="project" value="UniProtKB-SubCell"/>
</dbReference>
<evidence type="ECO:0000313" key="13">
    <source>
        <dbReference type="EMBL" id="JAC00398.1"/>
    </source>
</evidence>
<keyword evidence="11" id="KW-0328">Glycosyltransferase</keyword>
<dbReference type="Pfam" id="PF00535">
    <property type="entry name" value="Glycos_transf_2"/>
    <property type="match status" value="1"/>
</dbReference>
<accession>W8BNI9</accession>
<dbReference type="Gene3D" id="3.90.550.10">
    <property type="entry name" value="Spore Coat Polysaccharide Biosynthesis Protein SpsA, Chain A"/>
    <property type="match status" value="1"/>
</dbReference>
<reference evidence="13" key="2">
    <citation type="journal article" date="2014" name="BMC Genomics">
        <title>A genomic perspective to assessing quality of mass-reared SIT flies used in Mediterranean fruit fly (Ceratitis capitata) eradication in California.</title>
        <authorList>
            <person name="Calla B."/>
            <person name="Hall B."/>
            <person name="Hou S."/>
            <person name="Geib S.M."/>
        </authorList>
    </citation>
    <scope>NUCLEOTIDE SEQUENCE</scope>
</reference>
<protein>
    <recommendedName>
        <fullName evidence="11">Polypeptide N-acetylgalactosaminyltransferase</fullName>
        <ecNumber evidence="11">2.4.1.-</ecNumber>
    </recommendedName>
    <alternativeName>
        <fullName evidence="11">Protein-UDP acetylgalactosaminyltransferase</fullName>
    </alternativeName>
</protein>
<dbReference type="GeneID" id="101460736"/>
<evidence type="ECO:0000256" key="8">
    <source>
        <dbReference type="ARBA" id="ARBA00023136"/>
    </source>
</evidence>
<evidence type="ECO:0000256" key="9">
    <source>
        <dbReference type="ARBA" id="ARBA00023157"/>
    </source>
</evidence>
<dbReference type="SUPFAM" id="SSF53448">
    <property type="entry name" value="Nucleotide-diphospho-sugar transferases"/>
    <property type="match status" value="1"/>
</dbReference>
<dbReference type="EMBL" id="GAMC01006158">
    <property type="protein sequence ID" value="JAC00398.1"/>
    <property type="molecule type" value="mRNA"/>
</dbReference>
<keyword evidence="3 11" id="KW-0812">Transmembrane</keyword>
<dbReference type="KEGG" id="ccat:101460736"/>
<evidence type="ECO:0000256" key="5">
    <source>
        <dbReference type="ARBA" id="ARBA00022968"/>
    </source>
</evidence>
<dbReference type="GO" id="GO:0006493">
    <property type="term" value="P:protein O-linked glycosylation"/>
    <property type="evidence" value="ECO:0007669"/>
    <property type="project" value="TreeGrafter"/>
</dbReference>
<comment type="similarity">
    <text evidence="2 11">Belongs to the glycosyltransferase 2 family. GalNAc-T subfamily.</text>
</comment>
<dbReference type="EC" id="2.4.1.-" evidence="11"/>
<evidence type="ECO:0000256" key="3">
    <source>
        <dbReference type="ARBA" id="ARBA00022692"/>
    </source>
</evidence>
<keyword evidence="8 11" id="KW-0472">Membrane</keyword>
<keyword evidence="6 11" id="KW-1133">Transmembrane helix</keyword>
<dbReference type="GO" id="GO:0030246">
    <property type="term" value="F:carbohydrate binding"/>
    <property type="evidence" value="ECO:0007669"/>
    <property type="project" value="UniProtKB-KW"/>
</dbReference>
<dbReference type="InterPro" id="IPR029044">
    <property type="entry name" value="Nucleotide-diphossugar_trans"/>
</dbReference>
<gene>
    <name evidence="13" type="primary">GALT4</name>
</gene>
<evidence type="ECO:0000256" key="4">
    <source>
        <dbReference type="ARBA" id="ARBA00022734"/>
    </source>
</evidence>
<keyword evidence="10" id="KW-0325">Glycoprotein</keyword>
<dbReference type="InterPro" id="IPR045885">
    <property type="entry name" value="GalNAc-T"/>
</dbReference>
<evidence type="ECO:0000256" key="7">
    <source>
        <dbReference type="ARBA" id="ARBA00023034"/>
    </source>
</evidence>
<keyword evidence="9 11" id="KW-1015">Disulfide bond</keyword>
<comment type="cofactor">
    <cofactor evidence="11">
        <name>Mn(2+)</name>
        <dbReference type="ChEBI" id="CHEBI:29035"/>
    </cofactor>
</comment>
<dbReference type="InterPro" id="IPR035992">
    <property type="entry name" value="Ricin_B-like_lectins"/>
</dbReference>
<feature type="domain" description="Ricin B lectin" evidence="12">
    <location>
        <begin position="519"/>
        <end position="650"/>
    </location>
</feature>
<keyword evidence="11" id="KW-0464">Manganese</keyword>
<dbReference type="SMART" id="SM00458">
    <property type="entry name" value="RICIN"/>
    <property type="match status" value="1"/>
</dbReference>
<keyword evidence="11 13" id="KW-0808">Transferase</keyword>
<evidence type="ECO:0000256" key="1">
    <source>
        <dbReference type="ARBA" id="ARBA00004323"/>
    </source>
</evidence>
<dbReference type="InterPro" id="IPR001173">
    <property type="entry name" value="Glyco_trans_2-like"/>
</dbReference>
<dbReference type="OrthoDB" id="6159198at2759"/>
<comment type="pathway">
    <text evidence="11">Protein modification; protein glycosylation.</text>
</comment>
<dbReference type="CDD" id="cd02510">
    <property type="entry name" value="pp-GalNAc-T"/>
    <property type="match status" value="1"/>
</dbReference>
<evidence type="ECO:0000259" key="12">
    <source>
        <dbReference type="SMART" id="SM00458"/>
    </source>
</evidence>
<name>W8BNI9_CERCA</name>
<keyword evidence="4 11" id="KW-0430">Lectin</keyword>
<organism evidence="13">
    <name type="scientific">Ceratitis capitata</name>
    <name type="common">Mediterranean fruit fly</name>
    <name type="synonym">Tephritis capitata</name>
    <dbReference type="NCBI Taxonomy" id="7213"/>
    <lineage>
        <taxon>Eukaryota</taxon>
        <taxon>Metazoa</taxon>
        <taxon>Ecdysozoa</taxon>
        <taxon>Arthropoda</taxon>
        <taxon>Hexapoda</taxon>
        <taxon>Insecta</taxon>
        <taxon>Pterygota</taxon>
        <taxon>Neoptera</taxon>
        <taxon>Endopterygota</taxon>
        <taxon>Diptera</taxon>
        <taxon>Brachycera</taxon>
        <taxon>Muscomorpha</taxon>
        <taxon>Tephritoidea</taxon>
        <taxon>Tephritidae</taxon>
        <taxon>Ceratitis</taxon>
        <taxon>Ceratitis</taxon>
    </lineage>
</organism>
<dbReference type="GO" id="GO:0004653">
    <property type="term" value="F:polypeptide N-acetylgalactosaminyltransferase activity"/>
    <property type="evidence" value="ECO:0007669"/>
    <property type="project" value="TreeGrafter"/>
</dbReference>
<dbReference type="AlphaFoldDB" id="W8BNI9"/>
<sequence>MAKVRPRKVKNLVRKLLYFIGFVIVLSFFTTMLVERRLERRSTEMVPTVATDFNGDPVTPEFVPRVRVHTQRPPKPPVQERVVVPPPLQAHEGVDAPGREIRDAEHKKKAVKGIFRVPYAVGEKKDWEDYELLASDAKRVGLGEQGRSAHITDESLKELEKNISLQNGFNAMLSDMISVNRSLLDARHKDCRLIRYLAKLPSTSVVIPFHNEHITALQRTMHSIVNRTPRELLKQIVIVDDGSKRENLKTELDEYVAEHFGNLVTIVRLPERTGLINARLAGARAADGEVLVFFDSHIECNYNWLPPLLEPIAVNYKISTCPIVDVIDHTDFGYKGLHQEGARGAFDWKLHYKQLPMLPGQNVNHTEPVSNPVMMGGLFAISRKFFWELGGYDEGLDIWGAEQFELSFKIWMCGGMLFDVPCSRVAHIFRGPWGSQPSPRNYNFFARNCKRVAEVWMDEYKEYLYQRNPEEFSIEAGDLTAQHAVRERLNCKSFKWFLEEVAPDLLVKYPPVEPPAYASGAIQSISYPHLCLDTMNKGNENAVGLFSCAENKTRPHDNQYWQLSYARDLRLHDSEVCLDVQTSHVNSTVWMWSCHQQGGNQFWYYDRAHQWLVHGRGGHMCLEAITDGDKHWVYTNMCDFSNPRMRWSFGWVNETALDAFHAGLKHDQ</sequence>
<dbReference type="FunFam" id="3.90.550.10:FF:000029">
    <property type="entry name" value="Polypeptide N-acetylgalactosaminyltransferase"/>
    <property type="match status" value="1"/>
</dbReference>
<reference evidence="13" key="1">
    <citation type="submission" date="2013-07" db="EMBL/GenBank/DDBJ databases">
        <authorList>
            <person name="Geib S."/>
        </authorList>
    </citation>
    <scope>NUCLEOTIDE SEQUENCE</scope>
</reference>
<dbReference type="InterPro" id="IPR000772">
    <property type="entry name" value="Ricin_B_lectin"/>
</dbReference>